<keyword evidence="9" id="KW-0503">Monooxygenase</keyword>
<name>A0AA38LNT7_TAXCH</name>
<dbReference type="GO" id="GO:0016705">
    <property type="term" value="F:oxidoreductase activity, acting on paired donors, with incorporation or reduction of molecular oxygen"/>
    <property type="evidence" value="ECO:0007669"/>
    <property type="project" value="InterPro"/>
</dbReference>
<dbReference type="InterPro" id="IPR001128">
    <property type="entry name" value="Cyt_P450"/>
</dbReference>
<dbReference type="AlphaFoldDB" id="A0AA38LNT7"/>
<gene>
    <name evidence="11" type="ORF">KI387_002622</name>
</gene>
<reference evidence="11 12" key="1">
    <citation type="journal article" date="2021" name="Nat. Plants">
        <title>The Taxus genome provides insights into paclitaxel biosynthesis.</title>
        <authorList>
            <person name="Xiong X."/>
            <person name="Gou J."/>
            <person name="Liao Q."/>
            <person name="Li Y."/>
            <person name="Zhou Q."/>
            <person name="Bi G."/>
            <person name="Li C."/>
            <person name="Du R."/>
            <person name="Wang X."/>
            <person name="Sun T."/>
            <person name="Guo L."/>
            <person name="Liang H."/>
            <person name="Lu P."/>
            <person name="Wu Y."/>
            <person name="Zhang Z."/>
            <person name="Ro D.K."/>
            <person name="Shang Y."/>
            <person name="Huang S."/>
            <person name="Yan J."/>
        </authorList>
    </citation>
    <scope>NUCLEOTIDE SEQUENCE [LARGE SCALE GENOMIC DNA]</scope>
    <source>
        <strain evidence="11">Ta-2019</strain>
    </source>
</reference>
<evidence type="ECO:0008006" key="13">
    <source>
        <dbReference type="Google" id="ProtNLM"/>
    </source>
</evidence>
<dbReference type="OMA" id="MKEAYGY"/>
<feature type="non-terminal residue" evidence="11">
    <location>
        <position position="1"/>
    </location>
</feature>
<dbReference type="CDD" id="cd20618">
    <property type="entry name" value="CYP71_clan"/>
    <property type="match status" value="1"/>
</dbReference>
<keyword evidence="4 8" id="KW-0479">Metal-binding</keyword>
<evidence type="ECO:0000256" key="7">
    <source>
        <dbReference type="ARBA" id="ARBA00023059"/>
    </source>
</evidence>
<evidence type="ECO:0000313" key="12">
    <source>
        <dbReference type="Proteomes" id="UP000824469"/>
    </source>
</evidence>
<dbReference type="InterPro" id="IPR036396">
    <property type="entry name" value="Cyt_P450_sf"/>
</dbReference>
<dbReference type="InterPro" id="IPR002401">
    <property type="entry name" value="Cyt_P450_E_grp-I"/>
</dbReference>
<dbReference type="EMBL" id="JAHRHJ020000001">
    <property type="protein sequence ID" value="KAH9330514.1"/>
    <property type="molecule type" value="Genomic_DNA"/>
</dbReference>
<keyword evidence="5 9" id="KW-0560">Oxidoreductase</keyword>
<organism evidence="11 12">
    <name type="scientific">Taxus chinensis</name>
    <name type="common">Chinese yew</name>
    <name type="synonym">Taxus wallichiana var. chinensis</name>
    <dbReference type="NCBI Taxonomy" id="29808"/>
    <lineage>
        <taxon>Eukaryota</taxon>
        <taxon>Viridiplantae</taxon>
        <taxon>Streptophyta</taxon>
        <taxon>Embryophyta</taxon>
        <taxon>Tracheophyta</taxon>
        <taxon>Spermatophyta</taxon>
        <taxon>Pinopsida</taxon>
        <taxon>Pinidae</taxon>
        <taxon>Conifers II</taxon>
        <taxon>Cupressales</taxon>
        <taxon>Taxaceae</taxon>
        <taxon>Taxus</taxon>
    </lineage>
</organism>
<dbReference type="InterPro" id="IPR017972">
    <property type="entry name" value="Cyt_P450_CS"/>
</dbReference>
<dbReference type="PANTHER" id="PTHR47944:SF16">
    <property type="entry name" value="CYTOCHROME P450 FAMILY 1 SUBFAMILY A POLYPEPTIDE 1"/>
    <property type="match status" value="1"/>
</dbReference>
<feature type="transmembrane region" description="Helical" evidence="10">
    <location>
        <begin position="12"/>
        <end position="37"/>
    </location>
</feature>
<keyword evidence="10" id="KW-0472">Membrane</keyword>
<evidence type="ECO:0000256" key="3">
    <source>
        <dbReference type="ARBA" id="ARBA00022617"/>
    </source>
</evidence>
<evidence type="ECO:0000256" key="1">
    <source>
        <dbReference type="ARBA" id="ARBA00005122"/>
    </source>
</evidence>
<dbReference type="GO" id="GO:0042617">
    <property type="term" value="P:paclitaxel biosynthetic process"/>
    <property type="evidence" value="ECO:0007669"/>
    <property type="project" value="UniProtKB-KW"/>
</dbReference>
<dbReference type="PRINTS" id="PR00385">
    <property type="entry name" value="P450"/>
</dbReference>
<evidence type="ECO:0000256" key="10">
    <source>
        <dbReference type="SAM" id="Phobius"/>
    </source>
</evidence>
<evidence type="ECO:0000256" key="6">
    <source>
        <dbReference type="ARBA" id="ARBA00023004"/>
    </source>
</evidence>
<dbReference type="Proteomes" id="UP000824469">
    <property type="component" value="Unassembled WGS sequence"/>
</dbReference>
<evidence type="ECO:0000256" key="8">
    <source>
        <dbReference type="PIRSR" id="PIRSR602401-1"/>
    </source>
</evidence>
<dbReference type="PROSITE" id="PS00086">
    <property type="entry name" value="CYTOCHROME_P450"/>
    <property type="match status" value="1"/>
</dbReference>
<feature type="binding site" description="axial binding residue" evidence="8">
    <location>
        <position position="458"/>
    </location>
    <ligand>
        <name>heme</name>
        <dbReference type="ChEBI" id="CHEBI:30413"/>
    </ligand>
    <ligandPart>
        <name>Fe</name>
        <dbReference type="ChEBI" id="CHEBI:18248"/>
    </ligandPart>
</feature>
<dbReference type="Pfam" id="PF00067">
    <property type="entry name" value="p450"/>
    <property type="match status" value="1"/>
</dbReference>
<dbReference type="SUPFAM" id="SSF48264">
    <property type="entry name" value="Cytochrome P450"/>
    <property type="match status" value="1"/>
</dbReference>
<keyword evidence="6 8" id="KW-0408">Iron</keyword>
<evidence type="ECO:0000256" key="2">
    <source>
        <dbReference type="ARBA" id="ARBA00010617"/>
    </source>
</evidence>
<comment type="similarity">
    <text evidence="2 9">Belongs to the cytochrome P450 family.</text>
</comment>
<evidence type="ECO:0000256" key="9">
    <source>
        <dbReference type="RuleBase" id="RU000461"/>
    </source>
</evidence>
<dbReference type="PRINTS" id="PR00463">
    <property type="entry name" value="EP450I"/>
</dbReference>
<sequence length="514" mass="58287">MFELMGEFYRRLVAFAAIPSVSISTLYILVAMAALIVMRRRKEAKLKLPPGPRGWPLLGNLLQIGSVPHLGMRKINKKYGPLVYIKIGLVPAVVTDDPTYVKEFLLKQDRVFASRPRSIASDYLTYEGNDIAFAPYGSHWRSMKRICSAELLSPKKVEYTFRQGRNDEMQCMVNQVLEMAEAGQSINMRDLFASLANNTISRMVLGQRYFGPKGAASDLAAQHRAKIYESFSLVNAFNIGDYVPFLRVFDFQGQERRLRRLMAWIDSFYAGILEQYKVVDALTESGAPMNFLLRLLSHQSLTVATIKSIIIDMVAAGTDTTSTTSEWTVAELLHHPDYMTKVREEIESVVGYERQVEDYDLPRLNVLRAVVKEVFRLHPVGGFLIPHLSMQKTKVGGYDIPCNTRILINTYALGRNPAVWQDPHEFRPERFLCPSEMKLSLNDSECRIVPFGAGRRRCPGATLGSTVLLLGIARLIHLFEWFPANRKERLDEDDMKEAYGYTVKAQPLQAFAKP</sequence>
<keyword evidence="10" id="KW-0812">Transmembrane</keyword>
<dbReference type="GO" id="GO:0004497">
    <property type="term" value="F:monooxygenase activity"/>
    <property type="evidence" value="ECO:0007669"/>
    <property type="project" value="UniProtKB-KW"/>
</dbReference>
<dbReference type="GO" id="GO:0005506">
    <property type="term" value="F:iron ion binding"/>
    <property type="evidence" value="ECO:0007669"/>
    <property type="project" value="InterPro"/>
</dbReference>
<dbReference type="GO" id="GO:0020037">
    <property type="term" value="F:heme binding"/>
    <property type="evidence" value="ECO:0007669"/>
    <property type="project" value="InterPro"/>
</dbReference>
<keyword evidence="10" id="KW-1133">Transmembrane helix</keyword>
<evidence type="ECO:0000256" key="4">
    <source>
        <dbReference type="ARBA" id="ARBA00022723"/>
    </source>
</evidence>
<comment type="pathway">
    <text evidence="1">Alkaloid biosynthesis; taxol biosynthesis.</text>
</comment>
<protein>
    <recommendedName>
        <fullName evidence="13">Cytochrome P450</fullName>
    </recommendedName>
</protein>
<keyword evidence="3 8" id="KW-0349">Heme</keyword>
<dbReference type="Gene3D" id="1.10.630.10">
    <property type="entry name" value="Cytochrome P450"/>
    <property type="match status" value="1"/>
</dbReference>
<accession>A0AA38LNT7</accession>
<proteinExistence type="inferred from homology"/>
<dbReference type="PANTHER" id="PTHR47944">
    <property type="entry name" value="CYTOCHROME P450 98A9"/>
    <property type="match status" value="1"/>
</dbReference>
<keyword evidence="12" id="KW-1185">Reference proteome</keyword>
<evidence type="ECO:0000313" key="11">
    <source>
        <dbReference type="EMBL" id="KAH9330514.1"/>
    </source>
</evidence>
<evidence type="ECO:0000256" key="5">
    <source>
        <dbReference type="ARBA" id="ARBA00023002"/>
    </source>
</evidence>
<comment type="cofactor">
    <cofactor evidence="8">
        <name>heme</name>
        <dbReference type="ChEBI" id="CHEBI:30413"/>
    </cofactor>
</comment>
<comment type="caution">
    <text evidence="11">The sequence shown here is derived from an EMBL/GenBank/DDBJ whole genome shotgun (WGS) entry which is preliminary data.</text>
</comment>
<keyword evidence="7" id="KW-0876">Taxol biosynthesis</keyword>